<evidence type="ECO:0000256" key="1">
    <source>
        <dbReference type="ARBA" id="ARBA00004370"/>
    </source>
</evidence>
<dbReference type="Proteomes" id="UP000887568">
    <property type="component" value="Unplaced"/>
</dbReference>
<dbReference type="SUPFAM" id="SSF53822">
    <property type="entry name" value="Periplasmic binding protein-like I"/>
    <property type="match status" value="1"/>
</dbReference>
<dbReference type="InterPro" id="IPR052612">
    <property type="entry name" value="ANP_Clearance_Receptor"/>
</dbReference>
<accession>A0A913Z4I6</accession>
<dbReference type="GeneID" id="119720953"/>
<feature type="domain" description="Receptor ligand binding region" evidence="6">
    <location>
        <begin position="63"/>
        <end position="191"/>
    </location>
</feature>
<keyword evidence="8" id="KW-1185">Reference proteome</keyword>
<dbReference type="RefSeq" id="XP_038046748.1">
    <property type="nucleotide sequence ID" value="XM_038190820.1"/>
</dbReference>
<evidence type="ECO:0000256" key="3">
    <source>
        <dbReference type="ARBA" id="ARBA00022989"/>
    </source>
</evidence>
<keyword evidence="5" id="KW-0732">Signal</keyword>
<dbReference type="InterPro" id="IPR028082">
    <property type="entry name" value="Peripla_BP_I"/>
</dbReference>
<comment type="subcellular location">
    <subcellularLocation>
        <location evidence="1">Membrane</location>
    </subcellularLocation>
</comment>
<keyword evidence="4" id="KW-0472">Membrane</keyword>
<dbReference type="InterPro" id="IPR001828">
    <property type="entry name" value="ANF_lig-bd_rcpt"/>
</dbReference>
<feature type="signal peptide" evidence="5">
    <location>
        <begin position="1"/>
        <end position="17"/>
    </location>
</feature>
<protein>
    <recommendedName>
        <fullName evidence="6">Receptor ligand binding region domain-containing protein</fullName>
    </recommendedName>
</protein>
<evidence type="ECO:0000313" key="7">
    <source>
        <dbReference type="EnsemblMetazoa" id="XP_038046748.1"/>
    </source>
</evidence>
<dbReference type="GO" id="GO:0016020">
    <property type="term" value="C:membrane"/>
    <property type="evidence" value="ECO:0007669"/>
    <property type="project" value="UniProtKB-SubCell"/>
</dbReference>
<keyword evidence="2" id="KW-0812">Transmembrane</keyword>
<dbReference type="PANTHER" id="PTHR44755:SF8">
    <property type="entry name" value="RECEPTOR LIGAND BINDING REGION DOMAIN-CONTAINING PROTEIN"/>
    <property type="match status" value="1"/>
</dbReference>
<evidence type="ECO:0000259" key="6">
    <source>
        <dbReference type="Pfam" id="PF01094"/>
    </source>
</evidence>
<name>A0A913Z4I6_PATMI</name>
<keyword evidence="3" id="KW-1133">Transmembrane helix</keyword>
<dbReference type="GO" id="GO:0017046">
    <property type="term" value="F:peptide hormone binding"/>
    <property type="evidence" value="ECO:0007669"/>
    <property type="project" value="TreeGrafter"/>
</dbReference>
<dbReference type="Pfam" id="PF01094">
    <property type="entry name" value="ANF_receptor"/>
    <property type="match status" value="1"/>
</dbReference>
<sequence>MLVGTAVLLSLPAPVHLIRQCQPHDKEQDSLLTSLTMSVLLPGYPVPRLPPNRYYPFFMQMVRPATDMALQRYSEILPNHNVTVLYGNTLCESGIALNTALVDWLDHGADVFIGPACEYTASQVSRFLGFRNVPMVTGAAMAMGFRRDGDHPTITRTQAPYNKMGEAVRDFFVQFAWNHTVMVYRKEDVPISDCKFAMGSIYRVLLEHGFQTTHGDFEEVIFKDRDYITMLEEEVMPKARSKLLLPLSQSPRLLFLLFLF</sequence>
<evidence type="ECO:0000313" key="8">
    <source>
        <dbReference type="Proteomes" id="UP000887568"/>
    </source>
</evidence>
<feature type="chain" id="PRO_5036862378" description="Receptor ligand binding region domain-containing protein" evidence="5">
    <location>
        <begin position="18"/>
        <end position="260"/>
    </location>
</feature>
<dbReference type="GO" id="GO:0038023">
    <property type="term" value="F:signaling receptor activity"/>
    <property type="evidence" value="ECO:0007669"/>
    <property type="project" value="TreeGrafter"/>
</dbReference>
<proteinExistence type="predicted"/>
<reference evidence="7" key="1">
    <citation type="submission" date="2022-11" db="UniProtKB">
        <authorList>
            <consortium name="EnsemblMetazoa"/>
        </authorList>
    </citation>
    <scope>IDENTIFICATION</scope>
</reference>
<evidence type="ECO:0000256" key="4">
    <source>
        <dbReference type="ARBA" id="ARBA00023136"/>
    </source>
</evidence>
<evidence type="ECO:0000256" key="5">
    <source>
        <dbReference type="SAM" id="SignalP"/>
    </source>
</evidence>
<organism evidence="7 8">
    <name type="scientific">Patiria miniata</name>
    <name type="common">Bat star</name>
    <name type="synonym">Asterina miniata</name>
    <dbReference type="NCBI Taxonomy" id="46514"/>
    <lineage>
        <taxon>Eukaryota</taxon>
        <taxon>Metazoa</taxon>
        <taxon>Echinodermata</taxon>
        <taxon>Eleutherozoa</taxon>
        <taxon>Asterozoa</taxon>
        <taxon>Asteroidea</taxon>
        <taxon>Valvatacea</taxon>
        <taxon>Valvatida</taxon>
        <taxon>Asterinidae</taxon>
        <taxon>Patiria</taxon>
    </lineage>
</organism>
<dbReference type="PANTHER" id="PTHR44755">
    <property type="entry name" value="NATRIURETIC PEPTIDE RECEPTOR 3-RELATED"/>
    <property type="match status" value="1"/>
</dbReference>
<dbReference type="AlphaFoldDB" id="A0A913Z4I6"/>
<dbReference type="OrthoDB" id="5867643at2759"/>
<evidence type="ECO:0000256" key="2">
    <source>
        <dbReference type="ARBA" id="ARBA00022692"/>
    </source>
</evidence>
<dbReference type="GO" id="GO:0007165">
    <property type="term" value="P:signal transduction"/>
    <property type="evidence" value="ECO:0007669"/>
    <property type="project" value="TreeGrafter"/>
</dbReference>
<dbReference type="OMA" id="IGPACEY"/>
<dbReference type="EnsemblMetazoa" id="XM_038190820.1">
    <property type="protein sequence ID" value="XP_038046748.1"/>
    <property type="gene ID" value="LOC119720953"/>
</dbReference>
<dbReference type="Gene3D" id="3.40.50.2300">
    <property type="match status" value="1"/>
</dbReference>